<sequence>MDRIAIIGRGMIGSAAARHLAGMTDGIVLVGPDEPDEYAAHEGVFASHYDEGRMTRISDADPAWSITAKRSIERYGEIEAESGIRFFTKSGYLGISTAGSDYLDRAKETGLKHGADLTSLDADGIRGRYPFLSVADGTRGLQEVGDAGHVSPRAMVAAQTEAARRRGAEIVQRQVAALRPVPGGVEIETDDGSVRQAERVLVATGGFTDACGLSPEDLKLRVFGRTVLLARIEGALTEHFAAMPTMGHAESGAYLLPPIRYPDGHSYMKIGIGSVEDPALRTLEDMSNWFKSDGIEENRTRFRSFLLDLMPRLVECRSWQSKSCAVTWTATGLPYIDFVQDDRIAVAVGGNGKGAKSSDDWGWIAAHVVSGTEFEHPVGRDRLRIPAR</sequence>
<protein>
    <submittedName>
        <fullName evidence="6">FAD-dependent oxidoreductase</fullName>
    </submittedName>
</protein>
<dbReference type="Gene3D" id="3.50.50.60">
    <property type="entry name" value="FAD/NAD(P)-binding domain"/>
    <property type="match status" value="1"/>
</dbReference>
<organism evidence="6 7">
    <name type="scientific">Nisaea acidiphila</name>
    <dbReference type="NCBI Taxonomy" id="1862145"/>
    <lineage>
        <taxon>Bacteria</taxon>
        <taxon>Pseudomonadati</taxon>
        <taxon>Pseudomonadota</taxon>
        <taxon>Alphaproteobacteria</taxon>
        <taxon>Rhodospirillales</taxon>
        <taxon>Thalassobaculaceae</taxon>
        <taxon>Nisaea</taxon>
    </lineage>
</organism>
<feature type="domain" description="FAD dependent oxidoreductase" evidence="5">
    <location>
        <begin position="3"/>
        <end position="358"/>
    </location>
</feature>
<dbReference type="Pfam" id="PF01266">
    <property type="entry name" value="DAO"/>
    <property type="match status" value="1"/>
</dbReference>
<evidence type="ECO:0000313" key="7">
    <source>
        <dbReference type="Proteomes" id="UP001060336"/>
    </source>
</evidence>
<dbReference type="GO" id="GO:0050660">
    <property type="term" value="F:flavin adenine dinucleotide binding"/>
    <property type="evidence" value="ECO:0007669"/>
    <property type="project" value="InterPro"/>
</dbReference>
<gene>
    <name evidence="6" type="ORF">NUH88_03210</name>
</gene>
<evidence type="ECO:0000256" key="4">
    <source>
        <dbReference type="ARBA" id="ARBA00023002"/>
    </source>
</evidence>
<dbReference type="KEGG" id="naci:NUH88_03210"/>
<evidence type="ECO:0000259" key="5">
    <source>
        <dbReference type="Pfam" id="PF01266"/>
    </source>
</evidence>
<name>A0A9J7ATN9_9PROT</name>
<keyword evidence="2" id="KW-0285">Flavoprotein</keyword>
<reference evidence="6" key="1">
    <citation type="submission" date="2022-08" db="EMBL/GenBank/DDBJ databases">
        <title>Nisaea acidiphila sp. nov., isolated from a marine algal debris and emended description of the genus Nisaea Urios et al. 2008.</title>
        <authorList>
            <person name="Kwon K."/>
        </authorList>
    </citation>
    <scope>NUCLEOTIDE SEQUENCE</scope>
    <source>
        <strain evidence="6">MEBiC11861</strain>
    </source>
</reference>
<evidence type="ECO:0000256" key="1">
    <source>
        <dbReference type="ARBA" id="ARBA00001974"/>
    </source>
</evidence>
<dbReference type="PANTHER" id="PTHR10961:SF10">
    <property type="entry name" value="FAD DEPENDENT OXIDOREDUCTASE DOMAIN-CONTAINING PROTEIN"/>
    <property type="match status" value="1"/>
</dbReference>
<dbReference type="SUPFAM" id="SSF51905">
    <property type="entry name" value="FAD/NAD(P)-binding domain"/>
    <property type="match status" value="1"/>
</dbReference>
<dbReference type="InterPro" id="IPR036188">
    <property type="entry name" value="FAD/NAD-bd_sf"/>
</dbReference>
<dbReference type="RefSeq" id="WP_257769933.1">
    <property type="nucleotide sequence ID" value="NZ_CP102480.1"/>
</dbReference>
<dbReference type="AlphaFoldDB" id="A0A9J7ATN9"/>
<dbReference type="Proteomes" id="UP001060336">
    <property type="component" value="Chromosome"/>
</dbReference>
<dbReference type="InterPro" id="IPR006076">
    <property type="entry name" value="FAD-dep_OxRdtase"/>
</dbReference>
<keyword evidence="4" id="KW-0560">Oxidoreductase</keyword>
<dbReference type="Gene3D" id="3.30.9.10">
    <property type="entry name" value="D-Amino Acid Oxidase, subunit A, domain 2"/>
    <property type="match status" value="1"/>
</dbReference>
<keyword evidence="3" id="KW-0274">FAD</keyword>
<evidence type="ECO:0000313" key="6">
    <source>
        <dbReference type="EMBL" id="UUX50712.1"/>
    </source>
</evidence>
<dbReference type="PANTHER" id="PTHR10961">
    <property type="entry name" value="PEROXISOMAL SARCOSINE OXIDASE"/>
    <property type="match status" value="1"/>
</dbReference>
<accession>A0A9J7ATN9</accession>
<comment type="cofactor">
    <cofactor evidence="1">
        <name>FAD</name>
        <dbReference type="ChEBI" id="CHEBI:57692"/>
    </cofactor>
</comment>
<evidence type="ECO:0000256" key="2">
    <source>
        <dbReference type="ARBA" id="ARBA00022630"/>
    </source>
</evidence>
<dbReference type="EMBL" id="CP102480">
    <property type="protein sequence ID" value="UUX50712.1"/>
    <property type="molecule type" value="Genomic_DNA"/>
</dbReference>
<proteinExistence type="predicted"/>
<dbReference type="GO" id="GO:0008115">
    <property type="term" value="F:sarcosine oxidase activity"/>
    <property type="evidence" value="ECO:0007669"/>
    <property type="project" value="TreeGrafter"/>
</dbReference>
<evidence type="ECO:0000256" key="3">
    <source>
        <dbReference type="ARBA" id="ARBA00022827"/>
    </source>
</evidence>
<dbReference type="InterPro" id="IPR045170">
    <property type="entry name" value="MTOX"/>
</dbReference>
<keyword evidence="7" id="KW-1185">Reference proteome</keyword>